<evidence type="ECO:0000313" key="1">
    <source>
        <dbReference type="EMBL" id="MXU95719.1"/>
    </source>
</evidence>
<name>A0A6B0V118_IXORI</name>
<reference evidence="1" key="1">
    <citation type="submission" date="2019-12" db="EMBL/GenBank/DDBJ databases">
        <title>An insight into the sialome of adult female Ixodes ricinus ticks feeding for 6 days.</title>
        <authorList>
            <person name="Perner J."/>
            <person name="Ribeiro J.M.C."/>
        </authorList>
    </citation>
    <scope>NUCLEOTIDE SEQUENCE</scope>
    <source>
        <strain evidence="1">Semi-engorged</strain>
        <tissue evidence="1">Salivary glands</tissue>
    </source>
</reference>
<sequence>MTFPVKTFFPRSHLLFRLLFPAKCAGFFDRACITDPFLSLQSYGRVTRAKNTGLSTSADSAVTQPCRAGTCRSTNVCTQASGPSCAVTARGVSATSVTCVVTSAYILANDRLAAPRAVPRLPGGLPSPRTCAAMHSLWRRAPQALNRPLAEFRHRQQPMSRHFWRERAIVVSLSFSLRIVRLLYTFTTLVART</sequence>
<protein>
    <submittedName>
        <fullName evidence="1">Putative secreted protein</fullName>
    </submittedName>
</protein>
<organism evidence="1">
    <name type="scientific">Ixodes ricinus</name>
    <name type="common">Common tick</name>
    <name type="synonym">Acarus ricinus</name>
    <dbReference type="NCBI Taxonomy" id="34613"/>
    <lineage>
        <taxon>Eukaryota</taxon>
        <taxon>Metazoa</taxon>
        <taxon>Ecdysozoa</taxon>
        <taxon>Arthropoda</taxon>
        <taxon>Chelicerata</taxon>
        <taxon>Arachnida</taxon>
        <taxon>Acari</taxon>
        <taxon>Parasitiformes</taxon>
        <taxon>Ixodida</taxon>
        <taxon>Ixodoidea</taxon>
        <taxon>Ixodidae</taxon>
        <taxon>Ixodinae</taxon>
        <taxon>Ixodes</taxon>
    </lineage>
</organism>
<proteinExistence type="predicted"/>
<dbReference type="EMBL" id="GIFC01013636">
    <property type="protein sequence ID" value="MXU95719.1"/>
    <property type="molecule type" value="Transcribed_RNA"/>
</dbReference>
<accession>A0A6B0V118</accession>
<dbReference type="AlphaFoldDB" id="A0A6B0V118"/>